<dbReference type="InterPro" id="IPR001173">
    <property type="entry name" value="Glyco_trans_2-like"/>
</dbReference>
<dbReference type="PANTHER" id="PTHR22916">
    <property type="entry name" value="GLYCOSYLTRANSFERASE"/>
    <property type="match status" value="1"/>
</dbReference>
<dbReference type="Pfam" id="PF00535">
    <property type="entry name" value="Glycos_transf_2"/>
    <property type="match status" value="1"/>
</dbReference>
<dbReference type="STRING" id="683125.SAMN05660206_10852"/>
<dbReference type="RefSeq" id="WP_093366244.1">
    <property type="nucleotide sequence ID" value="NZ_FOZZ01000008.1"/>
</dbReference>
<dbReference type="EMBL" id="FOZZ01000008">
    <property type="protein sequence ID" value="SFS97736.1"/>
    <property type="molecule type" value="Genomic_DNA"/>
</dbReference>
<keyword evidence="3" id="KW-1185">Reference proteome</keyword>
<evidence type="ECO:0000313" key="2">
    <source>
        <dbReference type="EMBL" id="SFS97736.1"/>
    </source>
</evidence>
<organism evidence="2 3">
    <name type="scientific">Sphingobacterium wenxiniae</name>
    <dbReference type="NCBI Taxonomy" id="683125"/>
    <lineage>
        <taxon>Bacteria</taxon>
        <taxon>Pseudomonadati</taxon>
        <taxon>Bacteroidota</taxon>
        <taxon>Sphingobacteriia</taxon>
        <taxon>Sphingobacteriales</taxon>
        <taxon>Sphingobacteriaceae</taxon>
        <taxon>Sphingobacterium</taxon>
    </lineage>
</organism>
<dbReference type="OrthoDB" id="9815829at2"/>
<protein>
    <submittedName>
        <fullName evidence="2">Glycosyltransferase involved in cell wall bisynthesis</fullName>
    </submittedName>
</protein>
<sequence>MKFSVLIASYNNGRYLEECLDSILNQDYADIEIIVVDDCSQDHSMTLLEQFATNFPNIKVLRNEQNRGAGYTKKRCIDASSGELCGFVDPDDKLALHAVSLMVQKHRELENASLIYSTNYECDEQMNIVQISSWVKEQPVDVSVIQETYVGHFATFKRELYSQSIQMEPTFKRAVDHDLYCALEGVGPIVFVDEPLYYYRQHEGGISLKKNRYKAEFWDWIVKYRHASLRGVNLEEDYAKLMSNRIDAPGRAGRLLSNVYTVYLWCRKKVDKWI</sequence>
<keyword evidence="2" id="KW-0808">Transferase</keyword>
<gene>
    <name evidence="2" type="ORF">SAMN05660206_10852</name>
</gene>
<dbReference type="Gene3D" id="3.90.550.10">
    <property type="entry name" value="Spore Coat Polysaccharide Biosynthesis Protein SpsA, Chain A"/>
    <property type="match status" value="1"/>
</dbReference>
<dbReference type="PANTHER" id="PTHR22916:SF3">
    <property type="entry name" value="UDP-GLCNAC:BETAGAL BETA-1,3-N-ACETYLGLUCOSAMINYLTRANSFERASE-LIKE PROTEIN 1"/>
    <property type="match status" value="1"/>
</dbReference>
<feature type="domain" description="Glycosyltransferase 2-like" evidence="1">
    <location>
        <begin position="4"/>
        <end position="161"/>
    </location>
</feature>
<reference evidence="2 3" key="1">
    <citation type="submission" date="2016-10" db="EMBL/GenBank/DDBJ databases">
        <authorList>
            <person name="de Groot N.N."/>
        </authorList>
    </citation>
    <scope>NUCLEOTIDE SEQUENCE [LARGE SCALE GENOMIC DNA]</scope>
    <source>
        <strain evidence="2 3">DSM 22789</strain>
    </source>
</reference>
<dbReference type="InterPro" id="IPR029044">
    <property type="entry name" value="Nucleotide-diphossugar_trans"/>
</dbReference>
<dbReference type="GO" id="GO:0016758">
    <property type="term" value="F:hexosyltransferase activity"/>
    <property type="evidence" value="ECO:0007669"/>
    <property type="project" value="UniProtKB-ARBA"/>
</dbReference>
<dbReference type="SUPFAM" id="SSF53448">
    <property type="entry name" value="Nucleotide-diphospho-sugar transferases"/>
    <property type="match status" value="1"/>
</dbReference>
<dbReference type="Proteomes" id="UP000198785">
    <property type="component" value="Unassembled WGS sequence"/>
</dbReference>
<accession>A0A1I6U8D7</accession>
<evidence type="ECO:0000313" key="3">
    <source>
        <dbReference type="Proteomes" id="UP000198785"/>
    </source>
</evidence>
<name>A0A1I6U8D7_9SPHI</name>
<dbReference type="AlphaFoldDB" id="A0A1I6U8D7"/>
<evidence type="ECO:0000259" key="1">
    <source>
        <dbReference type="Pfam" id="PF00535"/>
    </source>
</evidence>
<proteinExistence type="predicted"/>